<comment type="caution">
    <text evidence="1">The sequence shown here is derived from an EMBL/GenBank/DDBJ whole genome shotgun (WGS) entry which is preliminary data.</text>
</comment>
<accession>A0A6L2ZQ69</accession>
<dbReference type="Pfam" id="PF06097">
    <property type="entry name" value="DUF945"/>
    <property type="match status" value="1"/>
</dbReference>
<gene>
    <name evidence="1" type="primary">ydgA</name>
    <name evidence="1" type="ORF">RINTU1_27400</name>
</gene>
<name>A0A6L2ZQ69_9ENTR</name>
<dbReference type="RefSeq" id="WP_176488505.1">
    <property type="nucleotide sequence ID" value="NZ_BLXO01000006.1"/>
</dbReference>
<dbReference type="Proteomes" id="UP000504714">
    <property type="component" value="Unassembled WGS sequence"/>
</dbReference>
<reference evidence="1 2" key="1">
    <citation type="submission" date="2020-06" db="EMBL/GenBank/DDBJ databases">
        <title>The genome sequence of Candidatus Regiella insecticola strain Tut.</title>
        <authorList>
            <person name="Nikoh N."/>
            <person name="Tsuchida T."/>
            <person name="Koga R."/>
            <person name="Oshima K."/>
            <person name="Hattori M."/>
            <person name="Fukatsu T."/>
        </authorList>
    </citation>
    <scope>NUCLEOTIDE SEQUENCE [LARGE SCALE GENOMIC DNA]</scope>
    <source>
        <strain evidence="1 2">Tut</strain>
    </source>
</reference>
<dbReference type="InterPro" id="IPR010352">
    <property type="entry name" value="DUF945"/>
</dbReference>
<sequence>MKKSLVAIGIIAIVGSAWTGSTWYMGKLIEQRMEKMVDQSNAILKEYLPEAGLQLSYQDYQRGLFSSHFRYILQSDANSSGEKWLKAGDKITFVEQINHGPFPLSQLKKFNFIPSMAVVHSELENTPRMASLFEITKGQAPLSAISNIPYQGNIASVISISPMESEQKTASLQFSGATINADVSEDLRNVTLDASSDSFLFTNKGYNNQLEKYSLQGITLKSTSSKGKFNLAIGDEQLAVKQMSLDANGKNIALLEGLILNTYLGESDEHLNTKLNYSLAGLKIKGNDFGSGKLILSINRLDGKAMKEFITAYNQEALQTIQQGEDFEAQELSDILWSQLPMLLKGNPILNIEPLSWKNSKGESMLNLNVELIDPATNTTTANNTLQKSFLAQRVKKIDATLTIPQAMATHLTMQIALLAGYNVEESQKLAEQQVQGLVAMGKIFRLTTNKDDIISSSFHYADNQIDLNSKKLSLQEFIGLFGLFNPINEEPAPEHPSEQMPSPEQ</sequence>
<protein>
    <submittedName>
        <fullName evidence="1">Bacterial protein of uncharacterized function (DUF945)</fullName>
    </submittedName>
</protein>
<proteinExistence type="predicted"/>
<evidence type="ECO:0000313" key="1">
    <source>
        <dbReference type="EMBL" id="GFN46926.1"/>
    </source>
</evidence>
<dbReference type="AlphaFoldDB" id="A0A6L2ZQ69"/>
<evidence type="ECO:0000313" key="2">
    <source>
        <dbReference type="Proteomes" id="UP000504714"/>
    </source>
</evidence>
<organism evidence="1 2">
    <name type="scientific">Candidatus Regiella insecticola</name>
    <dbReference type="NCBI Taxonomy" id="138073"/>
    <lineage>
        <taxon>Bacteria</taxon>
        <taxon>Pseudomonadati</taxon>
        <taxon>Pseudomonadota</taxon>
        <taxon>Gammaproteobacteria</taxon>
        <taxon>Enterobacterales</taxon>
        <taxon>Enterobacteriaceae</taxon>
        <taxon>aphid secondary symbionts</taxon>
        <taxon>Candidatus Regiella</taxon>
    </lineage>
</organism>
<dbReference type="EMBL" id="BLXO01000006">
    <property type="protein sequence ID" value="GFN46926.1"/>
    <property type="molecule type" value="Genomic_DNA"/>
</dbReference>